<accession>A0A6S6SCG5</accession>
<dbReference type="Gene3D" id="3.40.50.10140">
    <property type="entry name" value="Toll/interleukin-1 receptor homology (TIR) domain"/>
    <property type="match status" value="1"/>
</dbReference>
<organism evidence="2">
    <name type="scientific">uncultured Thiotrichaceae bacterium</name>
    <dbReference type="NCBI Taxonomy" id="298394"/>
    <lineage>
        <taxon>Bacteria</taxon>
        <taxon>Pseudomonadati</taxon>
        <taxon>Pseudomonadota</taxon>
        <taxon>Gammaproteobacteria</taxon>
        <taxon>Thiotrichales</taxon>
        <taxon>Thiotrichaceae</taxon>
        <taxon>environmental samples</taxon>
    </lineage>
</organism>
<dbReference type="Pfam" id="PF13676">
    <property type="entry name" value="TIR_2"/>
    <property type="match status" value="1"/>
</dbReference>
<evidence type="ECO:0000259" key="1">
    <source>
        <dbReference type="PROSITE" id="PS50104"/>
    </source>
</evidence>
<dbReference type="InterPro" id="IPR035897">
    <property type="entry name" value="Toll_tir_struct_dom_sf"/>
</dbReference>
<feature type="domain" description="TIR" evidence="1">
    <location>
        <begin position="4"/>
        <end position="147"/>
    </location>
</feature>
<gene>
    <name evidence="2" type="ORF">HELGO_WM28531</name>
</gene>
<dbReference type="PROSITE" id="PS50104">
    <property type="entry name" value="TIR"/>
    <property type="match status" value="1"/>
</dbReference>
<name>A0A6S6SCG5_9GAMM</name>
<protein>
    <recommendedName>
        <fullName evidence="1">TIR domain-containing protein</fullName>
    </recommendedName>
</protein>
<proteinExistence type="predicted"/>
<dbReference type="SUPFAM" id="SSF52200">
    <property type="entry name" value="Toll/Interleukin receptor TIR domain"/>
    <property type="match status" value="1"/>
</dbReference>
<dbReference type="AlphaFoldDB" id="A0A6S6SCG5"/>
<sequence length="769" mass="88992">MSRPEINLFVSYAHKDNDDESVDQFLEDLNEHFKASRRYTYKFWVDNDILIGEDWHESIQKALEKSDFGLLLLSLPFINSQYINKHELPELLEGGKALPVGFSQFALDGYDLKGLRASQIFRHKNTFYDRVNGADRKDFIEALFQQIEKRIDKNRQNLSKTSQSRVKQQTDEYDTWLSYTLTLKGSSLEIEDDEGEIRKTKQNKKNFAKPENVDIQSIADTLFGSEKAFRQLLNSIQGTTETDRLHIRIMTDDAQLAILPWQDLPHPLTGKKIIQTGGMVECGSIMKRYKEGFLKTTIQSPLLVIPTDSSHQIPYDSHFQLVHEYLHNYLGIIPGMIQRATSPENIKQELKLHEPDLIYLYGTVEGNQIRLDVDYMGEQTVTLNQLGEWIGECQLNPIVIINIRDSVLLDYPATLVTNSRLVWLQQARKRINIKRLDERLEKLFESLSGDDDLTKRISFHMLNSPLDLPGYLWINSRSLRLSTKNEYITQSGQLRAALLRVMLGRAELKKNIGGDILNSKHLNNRAMLSYVATGMASSCPFDVPAQIRHFLEFRDSEHSLQVLPYWFHLHPFETDDEFDIYGAIDQVFSESFLNSSGEVNTVLRKVLKKRGMEHADCCIALNWMIRLPDEQIDNLDVWVKQWQEVLCDNFSDEVPQRTVLVAALCIEVGTSENLQKVHTTINKTLRSSQNCNIRRINNRRPLGGLEAEEISDFLIEQHHWRQKLDIDNHDIDPDEYADWIVEQTDGAFEATVTQIWQEYRQGYTNYLDS</sequence>
<evidence type="ECO:0000313" key="2">
    <source>
        <dbReference type="EMBL" id="CAA6800415.1"/>
    </source>
</evidence>
<dbReference type="EMBL" id="CACVAY010000004">
    <property type="protein sequence ID" value="CAA6800415.1"/>
    <property type="molecule type" value="Genomic_DNA"/>
</dbReference>
<dbReference type="InterPro" id="IPR000157">
    <property type="entry name" value="TIR_dom"/>
</dbReference>
<dbReference type="GO" id="GO:0007165">
    <property type="term" value="P:signal transduction"/>
    <property type="evidence" value="ECO:0007669"/>
    <property type="project" value="InterPro"/>
</dbReference>
<reference evidence="2" key="1">
    <citation type="submission" date="2020-01" db="EMBL/GenBank/DDBJ databases">
        <authorList>
            <person name="Meier V. D."/>
            <person name="Meier V D."/>
        </authorList>
    </citation>
    <scope>NUCLEOTIDE SEQUENCE</scope>
    <source>
        <strain evidence="2">HLG_WM_MAG_07</strain>
    </source>
</reference>